<sequence>MPISVKALTAFKGGIVVGTLAALVEQGLALRKRTHWKSDGKGTPDTMRYHINVELVAKNKEASEQKR</sequence>
<dbReference type="AlphaFoldDB" id="A0AA36DF34"/>
<feature type="non-terminal residue" evidence="1">
    <location>
        <position position="1"/>
    </location>
</feature>
<dbReference type="Proteomes" id="UP001177023">
    <property type="component" value="Unassembled WGS sequence"/>
</dbReference>
<comment type="caution">
    <text evidence="1">The sequence shown here is derived from an EMBL/GenBank/DDBJ whole genome shotgun (WGS) entry which is preliminary data.</text>
</comment>
<evidence type="ECO:0000313" key="2">
    <source>
        <dbReference type="Proteomes" id="UP001177023"/>
    </source>
</evidence>
<protein>
    <submittedName>
        <fullName evidence="1">Uncharacterized protein</fullName>
    </submittedName>
</protein>
<accession>A0AA36DF34</accession>
<evidence type="ECO:0000313" key="1">
    <source>
        <dbReference type="EMBL" id="CAJ0585129.1"/>
    </source>
</evidence>
<organism evidence="1 2">
    <name type="scientific">Mesorhabditis spiculigera</name>
    <dbReference type="NCBI Taxonomy" id="96644"/>
    <lineage>
        <taxon>Eukaryota</taxon>
        <taxon>Metazoa</taxon>
        <taxon>Ecdysozoa</taxon>
        <taxon>Nematoda</taxon>
        <taxon>Chromadorea</taxon>
        <taxon>Rhabditida</taxon>
        <taxon>Rhabditina</taxon>
        <taxon>Rhabditomorpha</taxon>
        <taxon>Rhabditoidea</taxon>
        <taxon>Rhabditidae</taxon>
        <taxon>Mesorhabditinae</taxon>
        <taxon>Mesorhabditis</taxon>
    </lineage>
</organism>
<gene>
    <name evidence="1" type="ORF">MSPICULIGERA_LOCUS23161</name>
</gene>
<dbReference type="EMBL" id="CATQJA010002702">
    <property type="protein sequence ID" value="CAJ0585129.1"/>
    <property type="molecule type" value="Genomic_DNA"/>
</dbReference>
<keyword evidence="2" id="KW-1185">Reference proteome</keyword>
<proteinExistence type="predicted"/>
<name>A0AA36DF34_9BILA</name>
<reference evidence="1" key="1">
    <citation type="submission" date="2023-06" db="EMBL/GenBank/DDBJ databases">
        <authorList>
            <person name="Delattre M."/>
        </authorList>
    </citation>
    <scope>NUCLEOTIDE SEQUENCE</scope>
    <source>
        <strain evidence="1">AF72</strain>
    </source>
</reference>